<dbReference type="InterPro" id="IPR036259">
    <property type="entry name" value="MFS_trans_sf"/>
</dbReference>
<comment type="subcellular location">
    <subcellularLocation>
        <location evidence="1">Cell membrane</location>
        <topology evidence="1">Multi-pass membrane protein</topology>
    </subcellularLocation>
</comment>
<evidence type="ECO:0000256" key="1">
    <source>
        <dbReference type="ARBA" id="ARBA00004651"/>
    </source>
</evidence>
<feature type="transmembrane region" description="Helical" evidence="5">
    <location>
        <begin position="202"/>
        <end position="227"/>
    </location>
</feature>
<dbReference type="PRINTS" id="PR01035">
    <property type="entry name" value="TCRTETA"/>
</dbReference>
<dbReference type="Proteomes" id="UP000469215">
    <property type="component" value="Unassembled WGS sequence"/>
</dbReference>
<proteinExistence type="predicted"/>
<dbReference type="PROSITE" id="PS50850">
    <property type="entry name" value="MFS"/>
    <property type="match status" value="1"/>
</dbReference>
<dbReference type="Gene3D" id="1.20.1250.20">
    <property type="entry name" value="MFS general substrate transporter like domains"/>
    <property type="match status" value="1"/>
</dbReference>
<feature type="transmembrane region" description="Helical" evidence="5">
    <location>
        <begin position="163"/>
        <end position="181"/>
    </location>
</feature>
<feature type="transmembrane region" description="Helical" evidence="5">
    <location>
        <begin position="329"/>
        <end position="351"/>
    </location>
</feature>
<dbReference type="AlphaFoldDB" id="A0A6N9H427"/>
<organism evidence="7 8">
    <name type="scientific">Brevibacterium rongguiense</name>
    <dbReference type="NCBI Taxonomy" id="2695267"/>
    <lineage>
        <taxon>Bacteria</taxon>
        <taxon>Bacillati</taxon>
        <taxon>Actinomycetota</taxon>
        <taxon>Actinomycetes</taxon>
        <taxon>Micrococcales</taxon>
        <taxon>Brevibacteriaceae</taxon>
        <taxon>Brevibacterium</taxon>
    </lineage>
</organism>
<reference evidence="7 8" key="1">
    <citation type="submission" date="2020-01" db="EMBL/GenBank/DDBJ databases">
        <authorList>
            <person name="Deng T."/>
        </authorList>
    </citation>
    <scope>NUCLEOTIDE SEQUENCE [LARGE SCALE GENOMIC DNA]</scope>
    <source>
        <strain evidence="7 8">5221</strain>
    </source>
</reference>
<evidence type="ECO:0000259" key="6">
    <source>
        <dbReference type="PROSITE" id="PS50850"/>
    </source>
</evidence>
<feature type="transmembrane region" description="Helical" evidence="5">
    <location>
        <begin position="293"/>
        <end position="322"/>
    </location>
</feature>
<feature type="domain" description="Major facilitator superfamily (MFS) profile" evidence="6">
    <location>
        <begin position="1"/>
        <end position="381"/>
    </location>
</feature>
<accession>A0A6N9H427</accession>
<feature type="transmembrane region" description="Helical" evidence="5">
    <location>
        <begin position="136"/>
        <end position="157"/>
    </location>
</feature>
<evidence type="ECO:0000313" key="7">
    <source>
        <dbReference type="EMBL" id="MYM18581.1"/>
    </source>
</evidence>
<dbReference type="SUPFAM" id="SSF103473">
    <property type="entry name" value="MFS general substrate transporter"/>
    <property type="match status" value="1"/>
</dbReference>
<feature type="transmembrane region" description="Helical" evidence="5">
    <location>
        <begin position="239"/>
        <end position="263"/>
    </location>
</feature>
<feature type="transmembrane region" description="Helical" evidence="5">
    <location>
        <begin position="357"/>
        <end position="376"/>
    </location>
</feature>
<keyword evidence="4 5" id="KW-0472">Membrane</keyword>
<gene>
    <name evidence="7" type="ORF">GSY69_00945</name>
</gene>
<dbReference type="InterPro" id="IPR020846">
    <property type="entry name" value="MFS_dom"/>
</dbReference>
<dbReference type="InterPro" id="IPR001958">
    <property type="entry name" value="Tet-R_TetA/multi-R_MdtG-like"/>
</dbReference>
<protein>
    <submittedName>
        <fullName evidence="7">MFS transporter</fullName>
    </submittedName>
</protein>
<sequence length="416" mass="41334">MVLLAQTALTSIVPVIAPFARALGIAEWQMGLVISVAALCIVLTGPRWGRAAQRWGPKRVLAVSLGNGILAMVAFALVAQAGLAGALSVLTVVGGLIASRGVWFGLSEAALVPTAQTYVASLTDSREARVRGMASIGAAQGVSMLIGPAAGGLLGGISLMAPVWASPGLLAAALLIVLIGLPARRGAATDPTARVSPLDRRVLPYLVVSFGMFTVLGFVDILIGFVAQDRLGQSPERTALTTGLALVAAGVGLVLSQTVIVRLRSWSPRGLMLVGAIVAALGFAGLVPDLGAVGIFGGVFLAGIGMGMASPGAISGATLVVGRAEQGSIAGLIAAVNALTIIVAPLLATVLYGFAPAVPLLLGTAAALAIAGFVWASPRLRRDGAAHAGEAVDPALAQAGLAQDGGDPGGAGAAVD</sequence>
<dbReference type="EMBL" id="WWEQ01000002">
    <property type="protein sequence ID" value="MYM18581.1"/>
    <property type="molecule type" value="Genomic_DNA"/>
</dbReference>
<evidence type="ECO:0000256" key="4">
    <source>
        <dbReference type="ARBA" id="ARBA00023136"/>
    </source>
</evidence>
<evidence type="ECO:0000256" key="3">
    <source>
        <dbReference type="ARBA" id="ARBA00022989"/>
    </source>
</evidence>
<evidence type="ECO:0000313" key="8">
    <source>
        <dbReference type="Proteomes" id="UP000469215"/>
    </source>
</evidence>
<feature type="transmembrane region" description="Helical" evidence="5">
    <location>
        <begin position="85"/>
        <end position="106"/>
    </location>
</feature>
<dbReference type="PANTHER" id="PTHR23546">
    <property type="entry name" value="TRANSPORT PROTEIN"/>
    <property type="match status" value="1"/>
</dbReference>
<evidence type="ECO:0000256" key="5">
    <source>
        <dbReference type="SAM" id="Phobius"/>
    </source>
</evidence>
<comment type="caution">
    <text evidence="7">The sequence shown here is derived from an EMBL/GenBank/DDBJ whole genome shotgun (WGS) entry which is preliminary data.</text>
</comment>
<name>A0A6N9H427_9MICO</name>
<feature type="transmembrane region" description="Helical" evidence="5">
    <location>
        <begin position="60"/>
        <end position="79"/>
    </location>
</feature>
<feature type="transmembrane region" description="Helical" evidence="5">
    <location>
        <begin position="270"/>
        <end position="287"/>
    </location>
</feature>
<dbReference type="GO" id="GO:0022857">
    <property type="term" value="F:transmembrane transporter activity"/>
    <property type="evidence" value="ECO:0007669"/>
    <property type="project" value="InterPro"/>
</dbReference>
<keyword evidence="2 5" id="KW-0812">Transmembrane</keyword>
<dbReference type="InterPro" id="IPR011701">
    <property type="entry name" value="MFS"/>
</dbReference>
<dbReference type="PANTHER" id="PTHR23546:SF1">
    <property type="entry name" value="MEMBRANE PROTEIN"/>
    <property type="match status" value="1"/>
</dbReference>
<dbReference type="Pfam" id="PF07690">
    <property type="entry name" value="MFS_1"/>
    <property type="match status" value="1"/>
</dbReference>
<evidence type="ECO:0000256" key="2">
    <source>
        <dbReference type="ARBA" id="ARBA00022692"/>
    </source>
</evidence>
<dbReference type="GO" id="GO:0005886">
    <property type="term" value="C:plasma membrane"/>
    <property type="evidence" value="ECO:0007669"/>
    <property type="project" value="UniProtKB-SubCell"/>
</dbReference>
<feature type="transmembrane region" description="Helical" evidence="5">
    <location>
        <begin position="32"/>
        <end position="48"/>
    </location>
</feature>
<keyword evidence="3 5" id="KW-1133">Transmembrane helix</keyword>
<keyword evidence="8" id="KW-1185">Reference proteome</keyword>